<accession>A0A1F5VNS0</accession>
<dbReference type="Proteomes" id="UP000178943">
    <property type="component" value="Unassembled WGS sequence"/>
</dbReference>
<evidence type="ECO:0000313" key="5">
    <source>
        <dbReference type="EMBL" id="OGF65054.1"/>
    </source>
</evidence>
<evidence type="ECO:0000256" key="3">
    <source>
        <dbReference type="ARBA" id="ARBA00023163"/>
    </source>
</evidence>
<dbReference type="InterPro" id="IPR006645">
    <property type="entry name" value="NGN-like_dom"/>
</dbReference>
<evidence type="ECO:0000313" key="6">
    <source>
        <dbReference type="Proteomes" id="UP000178943"/>
    </source>
</evidence>
<protein>
    <recommendedName>
        <fullName evidence="4">NusG-like N-terminal domain-containing protein</fullName>
    </recommendedName>
</protein>
<proteinExistence type="predicted"/>
<dbReference type="PANTHER" id="PTHR30265:SF4">
    <property type="entry name" value="KOW MOTIF FAMILY PROTEIN, EXPRESSED"/>
    <property type="match status" value="1"/>
</dbReference>
<dbReference type="InterPro" id="IPR043425">
    <property type="entry name" value="NusG-like"/>
</dbReference>
<gene>
    <name evidence="5" type="ORF">A2Y62_16640</name>
</gene>
<dbReference type="PANTHER" id="PTHR30265">
    <property type="entry name" value="RHO-INTERACTING TRANSCRIPTION TERMINATION FACTOR NUSG"/>
    <property type="match status" value="1"/>
</dbReference>
<name>A0A1F5VNS0_9BACT</name>
<evidence type="ECO:0000256" key="2">
    <source>
        <dbReference type="ARBA" id="ARBA00023015"/>
    </source>
</evidence>
<dbReference type="GO" id="GO:0006354">
    <property type="term" value="P:DNA-templated transcription elongation"/>
    <property type="evidence" value="ECO:0007669"/>
    <property type="project" value="InterPro"/>
</dbReference>
<dbReference type="SMART" id="SM00738">
    <property type="entry name" value="NGN"/>
    <property type="match status" value="1"/>
</dbReference>
<dbReference type="GO" id="GO:0031564">
    <property type="term" value="P:transcription antitermination"/>
    <property type="evidence" value="ECO:0007669"/>
    <property type="project" value="UniProtKB-KW"/>
</dbReference>
<keyword evidence="1" id="KW-0889">Transcription antitermination</keyword>
<dbReference type="STRING" id="1817863.A2Y62_16640"/>
<dbReference type="AlphaFoldDB" id="A0A1F5VNS0"/>
<keyword evidence="2" id="KW-0805">Transcription regulation</keyword>
<sequence length="179" mass="20337">MSGWYALYSKWHHEKKVAEFLHSKNIEAYLPLISRRQRWKDRYKWVDFPLFPSYVFVYCEMAAAKNLLSRVRGVISIVGSPGPELIPSQQILSIKKVIETGVPFEHTVDLLIGQEVLVVKGPLKGIHGILVEKRNKNLLLIKVDLINQGISIIIEKEAVIPYRIDSPTPCTVINESGFG</sequence>
<dbReference type="NCBIfam" id="NF033644">
    <property type="entry name" value="antiterm_UpxY"/>
    <property type="match status" value="1"/>
</dbReference>
<dbReference type="Pfam" id="PF02357">
    <property type="entry name" value="NusG"/>
    <property type="match status" value="1"/>
</dbReference>
<feature type="domain" description="NusG-like N-terminal" evidence="4">
    <location>
        <begin position="1"/>
        <end position="98"/>
    </location>
</feature>
<dbReference type="InterPro" id="IPR036735">
    <property type="entry name" value="NGN_dom_sf"/>
</dbReference>
<comment type="caution">
    <text evidence="5">The sequence shown here is derived from an EMBL/GenBank/DDBJ whole genome shotgun (WGS) entry which is preliminary data.</text>
</comment>
<dbReference type="Gene3D" id="3.30.70.940">
    <property type="entry name" value="NusG, N-terminal domain"/>
    <property type="match status" value="1"/>
</dbReference>
<reference evidence="5 6" key="1">
    <citation type="journal article" date="2016" name="Nat. Commun.">
        <title>Thousands of microbial genomes shed light on interconnected biogeochemical processes in an aquifer system.</title>
        <authorList>
            <person name="Anantharaman K."/>
            <person name="Brown C.T."/>
            <person name="Hug L.A."/>
            <person name="Sharon I."/>
            <person name="Castelle C.J."/>
            <person name="Probst A.J."/>
            <person name="Thomas B.C."/>
            <person name="Singh A."/>
            <person name="Wilkins M.J."/>
            <person name="Karaoz U."/>
            <person name="Brodie E.L."/>
            <person name="Williams K.H."/>
            <person name="Hubbard S.S."/>
            <person name="Banfield J.F."/>
        </authorList>
    </citation>
    <scope>NUCLEOTIDE SEQUENCE [LARGE SCALE GENOMIC DNA]</scope>
</reference>
<dbReference type="SUPFAM" id="SSF82679">
    <property type="entry name" value="N-utilization substance G protein NusG, N-terminal domain"/>
    <property type="match status" value="1"/>
</dbReference>
<keyword evidence="3" id="KW-0804">Transcription</keyword>
<evidence type="ECO:0000256" key="1">
    <source>
        <dbReference type="ARBA" id="ARBA00022814"/>
    </source>
</evidence>
<evidence type="ECO:0000259" key="4">
    <source>
        <dbReference type="SMART" id="SM00738"/>
    </source>
</evidence>
<organism evidence="5 6">
    <name type="scientific">Candidatus Fischerbacteria bacterium RBG_13_37_8</name>
    <dbReference type="NCBI Taxonomy" id="1817863"/>
    <lineage>
        <taxon>Bacteria</taxon>
        <taxon>Candidatus Fischeribacteriota</taxon>
    </lineage>
</organism>
<dbReference type="EMBL" id="MFGW01000121">
    <property type="protein sequence ID" value="OGF65054.1"/>
    <property type="molecule type" value="Genomic_DNA"/>
</dbReference>